<feature type="compositionally biased region" description="Basic residues" evidence="1">
    <location>
        <begin position="1"/>
        <end position="27"/>
    </location>
</feature>
<feature type="region of interest" description="Disordered" evidence="1">
    <location>
        <begin position="1"/>
        <end position="104"/>
    </location>
</feature>
<dbReference type="HOGENOM" id="CLU_2254247_0_0_1"/>
<organism evidence="2">
    <name type="scientific">Oryza barthii</name>
    <dbReference type="NCBI Taxonomy" id="65489"/>
    <lineage>
        <taxon>Eukaryota</taxon>
        <taxon>Viridiplantae</taxon>
        <taxon>Streptophyta</taxon>
        <taxon>Embryophyta</taxon>
        <taxon>Tracheophyta</taxon>
        <taxon>Spermatophyta</taxon>
        <taxon>Magnoliopsida</taxon>
        <taxon>Liliopsida</taxon>
        <taxon>Poales</taxon>
        <taxon>Poaceae</taxon>
        <taxon>BOP clade</taxon>
        <taxon>Oryzoideae</taxon>
        <taxon>Oryzeae</taxon>
        <taxon>Oryzinae</taxon>
        <taxon>Oryza</taxon>
    </lineage>
</organism>
<dbReference type="Gramene" id="OBART04G05830.1">
    <property type="protein sequence ID" value="OBART04G05830.1"/>
    <property type="gene ID" value="OBART04G05830"/>
</dbReference>
<sequence length="104" mass="11634">MEVASTHRRRHRRGGYRIHPSRRRRRDGIRARGEEVAGSAPPIAADGGSAREKGGETVESRRRRRIRARGAERRRDPCGLELQGASGAAEGRRCPNTLITELQQ</sequence>
<evidence type="ECO:0000313" key="3">
    <source>
        <dbReference type="Proteomes" id="UP000026960"/>
    </source>
</evidence>
<proteinExistence type="predicted"/>
<evidence type="ECO:0000313" key="2">
    <source>
        <dbReference type="EnsemblPlants" id="OBART04G05830.1"/>
    </source>
</evidence>
<keyword evidence="3" id="KW-1185">Reference proteome</keyword>
<accession>A0A0D3FTL5</accession>
<dbReference type="AlphaFoldDB" id="A0A0D3FTL5"/>
<evidence type="ECO:0000256" key="1">
    <source>
        <dbReference type="SAM" id="MobiDB-lite"/>
    </source>
</evidence>
<name>A0A0D3FTL5_9ORYZ</name>
<dbReference type="EnsemblPlants" id="OBART04G05830.1">
    <property type="protein sequence ID" value="OBART04G05830.1"/>
    <property type="gene ID" value="OBART04G05830"/>
</dbReference>
<protein>
    <submittedName>
        <fullName evidence="2">Uncharacterized protein</fullName>
    </submittedName>
</protein>
<feature type="compositionally biased region" description="Basic and acidic residues" evidence="1">
    <location>
        <begin position="69"/>
        <end position="78"/>
    </location>
</feature>
<reference evidence="2" key="1">
    <citation type="journal article" date="2009" name="Rice">
        <title>De Novo Next Generation Sequencing of Plant Genomes.</title>
        <authorList>
            <person name="Rounsley S."/>
            <person name="Marri P.R."/>
            <person name="Yu Y."/>
            <person name="He R."/>
            <person name="Sisneros N."/>
            <person name="Goicoechea J.L."/>
            <person name="Lee S.J."/>
            <person name="Angelova A."/>
            <person name="Kudrna D."/>
            <person name="Luo M."/>
            <person name="Affourtit J."/>
            <person name="Desany B."/>
            <person name="Knight J."/>
            <person name="Niazi F."/>
            <person name="Egholm M."/>
            <person name="Wing R.A."/>
        </authorList>
    </citation>
    <scope>NUCLEOTIDE SEQUENCE [LARGE SCALE GENOMIC DNA]</scope>
    <source>
        <strain evidence="2">cv. IRGC 105608</strain>
    </source>
</reference>
<dbReference type="PaxDb" id="65489-OBART04G05830.1"/>
<reference evidence="2" key="2">
    <citation type="submission" date="2015-03" db="UniProtKB">
        <authorList>
            <consortium name="EnsemblPlants"/>
        </authorList>
    </citation>
    <scope>IDENTIFICATION</scope>
</reference>
<dbReference type="Proteomes" id="UP000026960">
    <property type="component" value="Chromosome 4"/>
</dbReference>
<feature type="compositionally biased region" description="Basic and acidic residues" evidence="1">
    <location>
        <begin position="49"/>
        <end position="60"/>
    </location>
</feature>